<dbReference type="EMBL" id="JBHLUN010000001">
    <property type="protein sequence ID" value="MFC0406712.1"/>
    <property type="molecule type" value="Genomic_DNA"/>
</dbReference>
<keyword evidence="2" id="KW-1185">Reference proteome</keyword>
<dbReference type="RefSeq" id="WP_377042389.1">
    <property type="nucleotide sequence ID" value="NZ_JBHLUN010000001.1"/>
</dbReference>
<evidence type="ECO:0000313" key="1">
    <source>
        <dbReference type="EMBL" id="MFC0406712.1"/>
    </source>
</evidence>
<accession>A0ABV6JN10</accession>
<protein>
    <submittedName>
        <fullName evidence="1">Uncharacterized protein</fullName>
    </submittedName>
</protein>
<sequence>MPPLIGRIVAADAFSHAVTDLSLPPAMCKAETFTRTGLHITEGTTPLAELVQWNTPHSGADPMSMEWPGYASSA</sequence>
<proteinExistence type="predicted"/>
<comment type="caution">
    <text evidence="1">The sequence shown here is derived from an EMBL/GenBank/DDBJ whole genome shotgun (WGS) entry which is preliminary data.</text>
</comment>
<name>A0ABV6JN10_9PROT</name>
<gene>
    <name evidence="1" type="ORF">ACFFGY_00530</name>
</gene>
<evidence type="ECO:0000313" key="2">
    <source>
        <dbReference type="Proteomes" id="UP001589865"/>
    </source>
</evidence>
<reference evidence="1 2" key="1">
    <citation type="submission" date="2024-09" db="EMBL/GenBank/DDBJ databases">
        <authorList>
            <person name="Sun Q."/>
            <person name="Mori K."/>
        </authorList>
    </citation>
    <scope>NUCLEOTIDE SEQUENCE [LARGE SCALE GENOMIC DNA]</scope>
    <source>
        <strain evidence="1 2">TBRC 5777</strain>
    </source>
</reference>
<organism evidence="1 2">
    <name type="scientific">Roseomonas elaeocarpi</name>
    <dbReference type="NCBI Taxonomy" id="907779"/>
    <lineage>
        <taxon>Bacteria</taxon>
        <taxon>Pseudomonadati</taxon>
        <taxon>Pseudomonadota</taxon>
        <taxon>Alphaproteobacteria</taxon>
        <taxon>Acetobacterales</taxon>
        <taxon>Roseomonadaceae</taxon>
        <taxon>Roseomonas</taxon>
    </lineage>
</organism>
<dbReference type="Proteomes" id="UP001589865">
    <property type="component" value="Unassembled WGS sequence"/>
</dbReference>